<feature type="domain" description="Phosphatase 2A Regulatory Subunit A helical" evidence="10">
    <location>
        <begin position="246"/>
        <end position="480"/>
    </location>
</feature>
<dbReference type="SUPFAM" id="SSF48371">
    <property type="entry name" value="ARM repeat"/>
    <property type="match status" value="1"/>
</dbReference>
<reference evidence="12" key="1">
    <citation type="journal article" date="2015" name="Nat. Genet.">
        <title>The genome and transcriptome of the zoonotic hookworm Ancylostoma ceylanicum identify infection-specific gene families.</title>
        <authorList>
            <person name="Schwarz E.M."/>
            <person name="Hu Y."/>
            <person name="Antoshechkin I."/>
            <person name="Miller M.M."/>
            <person name="Sternberg P.W."/>
            <person name="Aroian R.V."/>
        </authorList>
    </citation>
    <scope>NUCLEOTIDE SEQUENCE</scope>
    <source>
        <strain evidence="12">HY135</strain>
    </source>
</reference>
<evidence type="ECO:0000256" key="1">
    <source>
        <dbReference type="ARBA" id="ARBA00012513"/>
    </source>
</evidence>
<dbReference type="GO" id="GO:0034271">
    <property type="term" value="C:phosphatidylinositol 3-kinase complex, class III, type I"/>
    <property type="evidence" value="ECO:0007669"/>
    <property type="project" value="TreeGrafter"/>
</dbReference>
<dbReference type="InterPro" id="IPR001680">
    <property type="entry name" value="WD40_rpt"/>
</dbReference>
<dbReference type="Gene3D" id="1.25.10.10">
    <property type="entry name" value="Leucine-rich Repeat Variant"/>
    <property type="match status" value="2"/>
</dbReference>
<evidence type="ECO:0000256" key="4">
    <source>
        <dbReference type="ARBA" id="ARBA00022737"/>
    </source>
</evidence>
<evidence type="ECO:0000256" key="3">
    <source>
        <dbReference type="ARBA" id="ARBA00022679"/>
    </source>
</evidence>
<dbReference type="SUPFAM" id="SSF50978">
    <property type="entry name" value="WD40 repeat-like"/>
    <property type="match status" value="1"/>
</dbReference>
<dbReference type="GO" id="GO:0034272">
    <property type="term" value="C:phosphatidylinositol 3-kinase complex, class III, type II"/>
    <property type="evidence" value="ECO:0007669"/>
    <property type="project" value="TreeGrafter"/>
</dbReference>
<dbReference type="PROSITE" id="PS50294">
    <property type="entry name" value="WD_REPEATS_REGION"/>
    <property type="match status" value="2"/>
</dbReference>
<evidence type="ECO:0000256" key="9">
    <source>
        <dbReference type="PROSITE-ProRule" id="PRU00221"/>
    </source>
</evidence>
<feature type="repeat" description="HEAT" evidence="8">
    <location>
        <begin position="126"/>
        <end position="164"/>
    </location>
</feature>
<evidence type="ECO:0000256" key="2">
    <source>
        <dbReference type="ARBA" id="ARBA00022527"/>
    </source>
</evidence>
<protein>
    <recommendedName>
        <fullName evidence="1">non-specific serine/threonine protein kinase</fullName>
        <ecNumber evidence="1">2.7.11.1</ecNumber>
    </recommendedName>
</protein>
<dbReference type="GO" id="GO:0005770">
    <property type="term" value="C:late endosome"/>
    <property type="evidence" value="ECO:0007669"/>
    <property type="project" value="TreeGrafter"/>
</dbReference>
<dbReference type="EMBL" id="JARK01001453">
    <property type="protein sequence ID" value="EYC00234.1"/>
    <property type="molecule type" value="Genomic_DNA"/>
</dbReference>
<accession>A0A016TB94</accession>
<dbReference type="GO" id="GO:0005524">
    <property type="term" value="F:ATP binding"/>
    <property type="evidence" value="ECO:0007669"/>
    <property type="project" value="UniProtKB-KW"/>
</dbReference>
<dbReference type="PANTHER" id="PTHR17583:SF0">
    <property type="entry name" value="PHOSPHOINOSITIDE 3-KINASE REGULATORY SUBUNIT 4"/>
    <property type="match status" value="1"/>
</dbReference>
<proteinExistence type="predicted"/>
<dbReference type="InterPro" id="IPR036322">
    <property type="entry name" value="WD40_repeat_dom_sf"/>
</dbReference>
<evidence type="ECO:0000259" key="10">
    <source>
        <dbReference type="Pfam" id="PF22956"/>
    </source>
</evidence>
<feature type="repeat" description="WD" evidence="9">
    <location>
        <begin position="914"/>
        <end position="945"/>
    </location>
</feature>
<dbReference type="PROSITE" id="PS50077">
    <property type="entry name" value="HEAT_REPEAT"/>
    <property type="match status" value="1"/>
</dbReference>
<evidence type="ECO:0000256" key="8">
    <source>
        <dbReference type="PROSITE-ProRule" id="PRU00103"/>
    </source>
</evidence>
<dbReference type="InterPro" id="IPR045162">
    <property type="entry name" value="Vps15-like"/>
</dbReference>
<dbReference type="GO" id="GO:0071561">
    <property type="term" value="C:nucleus-vacuole junction"/>
    <property type="evidence" value="ECO:0007669"/>
    <property type="project" value="TreeGrafter"/>
</dbReference>
<dbReference type="InterPro" id="IPR015943">
    <property type="entry name" value="WD40/YVTN_repeat-like_dom_sf"/>
</dbReference>
<keyword evidence="2" id="KW-0723">Serine/threonine-protein kinase</keyword>
<dbReference type="PROSITE" id="PS50082">
    <property type="entry name" value="WD_REPEATS_2"/>
    <property type="match status" value="2"/>
</dbReference>
<feature type="domain" description="Phosphatase 2A Regulatory Subunit A helical" evidence="10">
    <location>
        <begin position="86"/>
        <end position="178"/>
    </location>
</feature>
<dbReference type="Gene3D" id="2.130.10.10">
    <property type="entry name" value="YVTN repeat-like/Quinoprotein amine dehydrogenase"/>
    <property type="match status" value="2"/>
</dbReference>
<dbReference type="GO" id="GO:0004674">
    <property type="term" value="F:protein serine/threonine kinase activity"/>
    <property type="evidence" value="ECO:0007669"/>
    <property type="project" value="UniProtKB-KW"/>
</dbReference>
<dbReference type="AlphaFoldDB" id="A0A016TB94"/>
<evidence type="ECO:0000256" key="5">
    <source>
        <dbReference type="ARBA" id="ARBA00022741"/>
    </source>
</evidence>
<name>A0A016TB94_9BILA</name>
<sequence>MRVTAQQVLDGSVFHFPKVLDVFFSYLNAFRPKDITTSQSLEGFEQSHLTFHLEPDDVIAKLKRDEKSFWDRLTESEENRPYAILFISLITANIRVLRSVPAKIDATNLLVRLASLCSPVVATERVLPYLVSCLSEVDAQVRAAAVYSITELVRPIEPTTFEDSLIFIDYLLPELVGLGHSWCQLLLLRVLTSQVLLFQLVAHGATTQEFSSRQCSLISDILAQLMFFLPLPLISEILLKQRTEEFRFHVVGRNLRSGVADDELSGAENISEAQQAADEKTALQKALSELFEMLCSSQDNSVRHCAVNRHSLGKLYLFFGRMNCGEILLRHMITFLNVKSDWRLRATFFESLPICVQKNSFDVKPLLQQGLHDFEEIVVIYAIHCTITLVETGVLERNEILELLEDALPFLSHPNEWIRLIVVELLILLDSKWALADIQCRLLPMVRPYLNDTALLRLNNKLVILSCLKTPIPRDTWKKVTELSTEQTEALQFVLERGLRGGAVMCNDSWFIKIFGRDAVDAELFEKLSRFNRLLLKMAEFRRTGSRPVSSSAKISGTLITHLHEHSDKVTQLAVQPDRSRFASASLDGSVLLWNSRNAVGDGHGAIRSDMSFTFNKNYPVSSIGWASNEILAMAVGDGHVLWTDVGGSDTRIVTKVQLPSFEGPPEQIHVSNNVTYLRSHHGFIYCLDLRVGKTNGSLGYHEVWRREVVKYHGLVTSFCVDPAMENWMVMCSTNKELMLWDLRFQVQVLAWKTPHGLLPLRLWSNSLSPPIGETPPEVFVGYGSRGEVDLFELGTTSPTRALWPSLSDPFTYTQSSASDDDLRNVTTALCVCQDTGFVYTGDSEGSLRRWNLSRAPLCEYISGPREMTARSPYRIAYNEMAGSAGQPPTIYELRVPNEQTKLRSYPDLKSQPSTRHRTSVSDVICLQSDLLVSASAEGVIKIWK</sequence>
<dbReference type="GO" id="GO:0006623">
    <property type="term" value="P:protein targeting to vacuole"/>
    <property type="evidence" value="ECO:0007669"/>
    <property type="project" value="TreeGrafter"/>
</dbReference>
<evidence type="ECO:0000256" key="7">
    <source>
        <dbReference type="ARBA" id="ARBA00022840"/>
    </source>
</evidence>
<dbReference type="Proteomes" id="UP000024635">
    <property type="component" value="Unassembled WGS sequence"/>
</dbReference>
<dbReference type="SMART" id="SM00320">
    <property type="entry name" value="WD40"/>
    <property type="match status" value="5"/>
</dbReference>
<keyword evidence="7" id="KW-0067">ATP-binding</keyword>
<dbReference type="InterPro" id="IPR011989">
    <property type="entry name" value="ARM-like"/>
</dbReference>
<evidence type="ECO:0000256" key="6">
    <source>
        <dbReference type="ARBA" id="ARBA00022777"/>
    </source>
</evidence>
<dbReference type="PANTHER" id="PTHR17583">
    <property type="entry name" value="PHOSPHOINOSITIDE 3-KINASE REGULATORY SUBUNIT 4"/>
    <property type="match status" value="1"/>
</dbReference>
<organism evidence="11 12">
    <name type="scientific">Ancylostoma ceylanicum</name>
    <dbReference type="NCBI Taxonomy" id="53326"/>
    <lineage>
        <taxon>Eukaryota</taxon>
        <taxon>Metazoa</taxon>
        <taxon>Ecdysozoa</taxon>
        <taxon>Nematoda</taxon>
        <taxon>Chromadorea</taxon>
        <taxon>Rhabditida</taxon>
        <taxon>Rhabditina</taxon>
        <taxon>Rhabditomorpha</taxon>
        <taxon>Strongyloidea</taxon>
        <taxon>Ancylostomatidae</taxon>
        <taxon>Ancylostomatinae</taxon>
        <taxon>Ancylostoma</taxon>
    </lineage>
</organism>
<dbReference type="GO" id="GO:0045324">
    <property type="term" value="P:late endosome to vacuole transport"/>
    <property type="evidence" value="ECO:0007669"/>
    <property type="project" value="InterPro"/>
</dbReference>
<dbReference type="GO" id="GO:0016236">
    <property type="term" value="P:macroautophagy"/>
    <property type="evidence" value="ECO:0007669"/>
    <property type="project" value="InterPro"/>
</dbReference>
<feature type="repeat" description="WD" evidence="9">
    <location>
        <begin position="563"/>
        <end position="595"/>
    </location>
</feature>
<gene>
    <name evidence="11" type="primary">Acey_s0117.g683</name>
    <name evidence="11" type="synonym">Acey-ZK930.1</name>
    <name evidence="11" type="ORF">Y032_0117g683</name>
</gene>
<evidence type="ECO:0000313" key="11">
    <source>
        <dbReference type="EMBL" id="EYC00234.1"/>
    </source>
</evidence>
<dbReference type="InterPro" id="IPR021133">
    <property type="entry name" value="HEAT_type_2"/>
</dbReference>
<dbReference type="Pfam" id="PF22956">
    <property type="entry name" value="VPS15-like_hel"/>
    <property type="match status" value="2"/>
</dbReference>
<keyword evidence="3" id="KW-0808">Transferase</keyword>
<keyword evidence="6" id="KW-0418">Kinase</keyword>
<keyword evidence="12" id="KW-1185">Reference proteome</keyword>
<comment type="caution">
    <text evidence="11">The sequence shown here is derived from an EMBL/GenBank/DDBJ whole genome shotgun (WGS) entry which is preliminary data.</text>
</comment>
<keyword evidence="4" id="KW-0677">Repeat</keyword>
<dbReference type="InterPro" id="IPR016024">
    <property type="entry name" value="ARM-type_fold"/>
</dbReference>
<dbReference type="OrthoDB" id="242910at2759"/>
<keyword evidence="9" id="KW-0853">WD repeat</keyword>
<evidence type="ECO:0000313" key="12">
    <source>
        <dbReference type="Proteomes" id="UP000024635"/>
    </source>
</evidence>
<dbReference type="InterPro" id="IPR055231">
    <property type="entry name" value="2AA_helical"/>
</dbReference>
<keyword evidence="5" id="KW-0547">Nucleotide-binding</keyword>
<dbReference type="Pfam" id="PF00400">
    <property type="entry name" value="WD40"/>
    <property type="match status" value="1"/>
</dbReference>
<dbReference type="EC" id="2.7.11.1" evidence="1"/>